<dbReference type="EMBL" id="MU004237">
    <property type="protein sequence ID" value="KAF2667386.1"/>
    <property type="molecule type" value="Genomic_DNA"/>
</dbReference>
<reference evidence="1" key="1">
    <citation type="journal article" date="2020" name="Stud. Mycol.">
        <title>101 Dothideomycetes genomes: a test case for predicting lifestyles and emergence of pathogens.</title>
        <authorList>
            <person name="Haridas S."/>
            <person name="Albert R."/>
            <person name="Binder M."/>
            <person name="Bloem J."/>
            <person name="Labutti K."/>
            <person name="Salamov A."/>
            <person name="Andreopoulos B."/>
            <person name="Baker S."/>
            <person name="Barry K."/>
            <person name="Bills G."/>
            <person name="Bluhm B."/>
            <person name="Cannon C."/>
            <person name="Castanera R."/>
            <person name="Culley D."/>
            <person name="Daum C."/>
            <person name="Ezra D."/>
            <person name="Gonzalez J."/>
            <person name="Henrissat B."/>
            <person name="Kuo A."/>
            <person name="Liang C."/>
            <person name="Lipzen A."/>
            <person name="Lutzoni F."/>
            <person name="Magnuson J."/>
            <person name="Mondo S."/>
            <person name="Nolan M."/>
            <person name="Ohm R."/>
            <person name="Pangilinan J."/>
            <person name="Park H.-J."/>
            <person name="Ramirez L."/>
            <person name="Alfaro M."/>
            <person name="Sun H."/>
            <person name="Tritt A."/>
            <person name="Yoshinaga Y."/>
            <person name="Zwiers L.-H."/>
            <person name="Turgeon B."/>
            <person name="Goodwin S."/>
            <person name="Spatafora J."/>
            <person name="Crous P."/>
            <person name="Grigoriev I."/>
        </authorList>
    </citation>
    <scope>NUCLEOTIDE SEQUENCE</scope>
    <source>
        <strain evidence="1">CBS 115976</strain>
    </source>
</reference>
<protein>
    <submittedName>
        <fullName evidence="1">Uncharacterized protein</fullName>
    </submittedName>
</protein>
<evidence type="ECO:0000313" key="2">
    <source>
        <dbReference type="Proteomes" id="UP000799302"/>
    </source>
</evidence>
<dbReference type="Proteomes" id="UP000799302">
    <property type="component" value="Unassembled WGS sequence"/>
</dbReference>
<evidence type="ECO:0000313" key="1">
    <source>
        <dbReference type="EMBL" id="KAF2667386.1"/>
    </source>
</evidence>
<keyword evidence="2" id="KW-1185">Reference proteome</keyword>
<dbReference type="AlphaFoldDB" id="A0A6A6U6V9"/>
<gene>
    <name evidence="1" type="ORF">BT63DRAFT_456687</name>
</gene>
<accession>A0A6A6U6V9</accession>
<name>A0A6A6U6V9_9PEZI</name>
<sequence length="207" mass="23546">MMHYLLHLTTIKCPGGTVPTPIMAQQSPIDLDQYPTDFKLLTYNDGTNALTQSKSRTPCSYCLGTYAFFEHDKLVPNGILEQNPHCELPHLAMGRPRYALTASQPIASLRSFGNTICSAIVVSDPRFVSEYHVQDPRVRVLLYQWETHLCKRALVARYGTQLWRYQNILTALEEEDQASTPPKFVVNYGKDTMLNLRLPSARWIDQA</sequence>
<organism evidence="1 2">
    <name type="scientific">Microthyrium microscopicum</name>
    <dbReference type="NCBI Taxonomy" id="703497"/>
    <lineage>
        <taxon>Eukaryota</taxon>
        <taxon>Fungi</taxon>
        <taxon>Dikarya</taxon>
        <taxon>Ascomycota</taxon>
        <taxon>Pezizomycotina</taxon>
        <taxon>Dothideomycetes</taxon>
        <taxon>Dothideomycetes incertae sedis</taxon>
        <taxon>Microthyriales</taxon>
        <taxon>Microthyriaceae</taxon>
        <taxon>Microthyrium</taxon>
    </lineage>
</organism>
<proteinExistence type="predicted"/>